<sequence length="188" mass="20930">MSTSKKIISVILGALILFIWSMVSWMALPFHGNTLTQIPEGTVDLQKMQNDMPEDGVYHYPGMPADDSPETMAAMEEKLNKGPRIALMVYKSGATKLMDPMQFVLGFVINLLTVIGLFYIVSKLADKSIKSILTTVIVIGLIVGFASDFAMLNWWMFPMDFTITNVFDYLVSFSLVGLLFGSYSFKNA</sequence>
<evidence type="ECO:0000256" key="1">
    <source>
        <dbReference type="SAM" id="Phobius"/>
    </source>
</evidence>
<evidence type="ECO:0000313" key="2">
    <source>
        <dbReference type="EMBL" id="NER15645.1"/>
    </source>
</evidence>
<proteinExistence type="predicted"/>
<gene>
    <name evidence="2" type="ORF">GWK10_00385</name>
</gene>
<dbReference type="EMBL" id="JAABOQ010000001">
    <property type="protein sequence ID" value="NER15645.1"/>
    <property type="molecule type" value="Genomic_DNA"/>
</dbReference>
<keyword evidence="3" id="KW-1185">Reference proteome</keyword>
<feature type="transmembrane region" description="Helical" evidence="1">
    <location>
        <begin position="7"/>
        <end position="28"/>
    </location>
</feature>
<feature type="transmembrane region" description="Helical" evidence="1">
    <location>
        <begin position="101"/>
        <end position="120"/>
    </location>
</feature>
<keyword evidence="1" id="KW-1133">Transmembrane helix</keyword>
<feature type="transmembrane region" description="Helical" evidence="1">
    <location>
        <begin position="132"/>
        <end position="154"/>
    </location>
</feature>
<evidence type="ECO:0000313" key="3">
    <source>
        <dbReference type="Proteomes" id="UP000474296"/>
    </source>
</evidence>
<comment type="caution">
    <text evidence="2">The sequence shown here is derived from an EMBL/GenBank/DDBJ whole genome shotgun (WGS) entry which is preliminary data.</text>
</comment>
<keyword evidence="1" id="KW-0812">Transmembrane</keyword>
<accession>A0A6M0CCY7</accession>
<feature type="transmembrane region" description="Helical" evidence="1">
    <location>
        <begin position="166"/>
        <end position="185"/>
    </location>
</feature>
<dbReference type="AlphaFoldDB" id="A0A6M0CCY7"/>
<reference evidence="2 3" key="1">
    <citation type="submission" date="2020-01" db="EMBL/GenBank/DDBJ databases">
        <title>Spongiivirga citrea KCTC 32990T.</title>
        <authorList>
            <person name="Wang G."/>
        </authorList>
    </citation>
    <scope>NUCLEOTIDE SEQUENCE [LARGE SCALE GENOMIC DNA]</scope>
    <source>
        <strain evidence="2 3">KCTC 32990</strain>
    </source>
</reference>
<name>A0A6M0CCY7_9FLAO</name>
<protein>
    <submittedName>
        <fullName evidence="2">Uncharacterized protein</fullName>
    </submittedName>
</protein>
<dbReference type="RefSeq" id="WP_164028922.1">
    <property type="nucleotide sequence ID" value="NZ_JAABOQ010000001.1"/>
</dbReference>
<dbReference type="Proteomes" id="UP000474296">
    <property type="component" value="Unassembled WGS sequence"/>
</dbReference>
<keyword evidence="1" id="KW-0472">Membrane</keyword>
<organism evidence="2 3">
    <name type="scientific">Spongiivirga citrea</name>
    <dbReference type="NCBI Taxonomy" id="1481457"/>
    <lineage>
        <taxon>Bacteria</taxon>
        <taxon>Pseudomonadati</taxon>
        <taxon>Bacteroidota</taxon>
        <taxon>Flavobacteriia</taxon>
        <taxon>Flavobacteriales</taxon>
        <taxon>Flavobacteriaceae</taxon>
        <taxon>Spongiivirga</taxon>
    </lineage>
</organism>